<evidence type="ECO:0000313" key="2">
    <source>
        <dbReference type="Proteomes" id="UP000299102"/>
    </source>
</evidence>
<accession>A0A4C1VWP8</accession>
<name>A0A4C1VWP8_EUMVA</name>
<organism evidence="1 2">
    <name type="scientific">Eumeta variegata</name>
    <name type="common">Bagworm moth</name>
    <name type="synonym">Eumeta japonica</name>
    <dbReference type="NCBI Taxonomy" id="151549"/>
    <lineage>
        <taxon>Eukaryota</taxon>
        <taxon>Metazoa</taxon>
        <taxon>Ecdysozoa</taxon>
        <taxon>Arthropoda</taxon>
        <taxon>Hexapoda</taxon>
        <taxon>Insecta</taxon>
        <taxon>Pterygota</taxon>
        <taxon>Neoptera</taxon>
        <taxon>Endopterygota</taxon>
        <taxon>Lepidoptera</taxon>
        <taxon>Glossata</taxon>
        <taxon>Ditrysia</taxon>
        <taxon>Tineoidea</taxon>
        <taxon>Psychidae</taxon>
        <taxon>Oiketicinae</taxon>
        <taxon>Eumeta</taxon>
    </lineage>
</organism>
<evidence type="ECO:0000313" key="1">
    <source>
        <dbReference type="EMBL" id="GBP43010.1"/>
    </source>
</evidence>
<keyword evidence="2" id="KW-1185">Reference proteome</keyword>
<reference evidence="1 2" key="1">
    <citation type="journal article" date="2019" name="Commun. Biol.">
        <title>The bagworm genome reveals a unique fibroin gene that provides high tensile strength.</title>
        <authorList>
            <person name="Kono N."/>
            <person name="Nakamura H."/>
            <person name="Ohtoshi R."/>
            <person name="Tomita M."/>
            <person name="Numata K."/>
            <person name="Arakawa K."/>
        </authorList>
    </citation>
    <scope>NUCLEOTIDE SEQUENCE [LARGE SCALE GENOMIC DNA]</scope>
</reference>
<dbReference type="Proteomes" id="UP000299102">
    <property type="component" value="Unassembled WGS sequence"/>
</dbReference>
<dbReference type="AlphaFoldDB" id="A0A4C1VWP8"/>
<protein>
    <submittedName>
        <fullName evidence="1">Uncharacterized protein</fullName>
    </submittedName>
</protein>
<sequence>MKEFPSRSISPELSPCENGAQYWKQARHNGSHVRCAGAIVDTDQTPISTYEPVRRSDRTSTARVDHENLCSFDSPALKKARTLPPFPLVQIYK</sequence>
<gene>
    <name evidence="1" type="ORF">EVAR_49498_1</name>
</gene>
<dbReference type="EMBL" id="BGZK01000428">
    <property type="protein sequence ID" value="GBP43010.1"/>
    <property type="molecule type" value="Genomic_DNA"/>
</dbReference>
<proteinExistence type="predicted"/>
<comment type="caution">
    <text evidence="1">The sequence shown here is derived from an EMBL/GenBank/DDBJ whole genome shotgun (WGS) entry which is preliminary data.</text>
</comment>